<keyword evidence="3" id="KW-1185">Reference proteome</keyword>
<reference evidence="2 3" key="1">
    <citation type="submission" date="2024-11" db="EMBL/GenBank/DDBJ databases">
        <title>Chromosome-level genome assembly of the freshwater bivalve Anodonta woodiana.</title>
        <authorList>
            <person name="Chen X."/>
        </authorList>
    </citation>
    <scope>NUCLEOTIDE SEQUENCE [LARGE SCALE GENOMIC DNA]</scope>
    <source>
        <strain evidence="2">MN2024</strain>
        <tissue evidence="2">Gills</tissue>
    </source>
</reference>
<organism evidence="2 3">
    <name type="scientific">Sinanodonta woodiana</name>
    <name type="common">Chinese pond mussel</name>
    <name type="synonym">Anodonta woodiana</name>
    <dbReference type="NCBI Taxonomy" id="1069815"/>
    <lineage>
        <taxon>Eukaryota</taxon>
        <taxon>Metazoa</taxon>
        <taxon>Spiralia</taxon>
        <taxon>Lophotrochozoa</taxon>
        <taxon>Mollusca</taxon>
        <taxon>Bivalvia</taxon>
        <taxon>Autobranchia</taxon>
        <taxon>Heteroconchia</taxon>
        <taxon>Palaeoheterodonta</taxon>
        <taxon>Unionida</taxon>
        <taxon>Unionoidea</taxon>
        <taxon>Unionidae</taxon>
        <taxon>Unioninae</taxon>
        <taxon>Sinanodonta</taxon>
    </lineage>
</organism>
<feature type="region of interest" description="Disordered" evidence="1">
    <location>
        <begin position="1"/>
        <end position="36"/>
    </location>
</feature>
<comment type="caution">
    <text evidence="2">The sequence shown here is derived from an EMBL/GenBank/DDBJ whole genome shotgun (WGS) entry which is preliminary data.</text>
</comment>
<protein>
    <submittedName>
        <fullName evidence="2">Uncharacterized protein</fullName>
    </submittedName>
</protein>
<evidence type="ECO:0000256" key="1">
    <source>
        <dbReference type="SAM" id="MobiDB-lite"/>
    </source>
</evidence>
<gene>
    <name evidence="2" type="ORF">ACJMK2_033744</name>
</gene>
<dbReference type="AlphaFoldDB" id="A0ABD3WT34"/>
<accession>A0ABD3WT34</accession>
<evidence type="ECO:0000313" key="2">
    <source>
        <dbReference type="EMBL" id="KAL3875833.1"/>
    </source>
</evidence>
<feature type="compositionally biased region" description="Basic and acidic residues" evidence="1">
    <location>
        <begin position="1"/>
        <end position="11"/>
    </location>
</feature>
<proteinExistence type="predicted"/>
<sequence>MKKVLDDDLKVENTNQCEDEGENEVVNNSTEMPDTDKYKDIEVDKRSAVMDVLSKLQIADMAMQNIKMTSFAISEEAKEEPMPFFWEKDILRRNRQSGDGSCGGKPIAVPGGL</sequence>
<dbReference type="EMBL" id="JBJQND010000005">
    <property type="protein sequence ID" value="KAL3875833.1"/>
    <property type="molecule type" value="Genomic_DNA"/>
</dbReference>
<dbReference type="Proteomes" id="UP001634394">
    <property type="component" value="Unassembled WGS sequence"/>
</dbReference>
<evidence type="ECO:0000313" key="3">
    <source>
        <dbReference type="Proteomes" id="UP001634394"/>
    </source>
</evidence>
<name>A0ABD3WT34_SINWO</name>